<accession>A0ABQ0KWZ6</accession>
<proteinExistence type="predicted"/>
<keyword evidence="2" id="KW-1185">Reference proteome</keyword>
<gene>
    <name evidence="1" type="ORF">MCHLO_00901</name>
</gene>
<organism evidence="1 2">
    <name type="scientific">Mycena chlorophos</name>
    <name type="common">Agaric fungus</name>
    <name type="synonym">Agaricus chlorophos</name>
    <dbReference type="NCBI Taxonomy" id="658473"/>
    <lineage>
        <taxon>Eukaryota</taxon>
        <taxon>Fungi</taxon>
        <taxon>Dikarya</taxon>
        <taxon>Basidiomycota</taxon>
        <taxon>Agaricomycotina</taxon>
        <taxon>Agaricomycetes</taxon>
        <taxon>Agaricomycetidae</taxon>
        <taxon>Agaricales</taxon>
        <taxon>Marasmiineae</taxon>
        <taxon>Mycenaceae</taxon>
        <taxon>Mycena</taxon>
    </lineage>
</organism>
<name>A0ABQ0KWZ6_MYCCL</name>
<protein>
    <submittedName>
        <fullName evidence="1">Uncharacterized protein</fullName>
    </submittedName>
</protein>
<sequence length="200" mass="22169">MQRETGARRKTQWDRVVQVTGQQVVLVESKKKTKKEHWMCHEALINKRLDVVVRPHGQAVWQASGGQEVGNTGFVELQTALREEKLRSKVDVRMDRGGRKQRVAAEFLEPVRTAQNGAGEEVGLWGIATRVVVIGADTSGSRDDIGRYALVDVSGSGPAVVKVWFERASGEDLREGIFPVESLCRSTNVDGITTGLTRFR</sequence>
<dbReference type="Proteomes" id="UP000815677">
    <property type="component" value="Unassembled WGS sequence"/>
</dbReference>
<dbReference type="EMBL" id="DF838717">
    <property type="protein sequence ID" value="GAT43212.1"/>
    <property type="molecule type" value="Genomic_DNA"/>
</dbReference>
<evidence type="ECO:0000313" key="1">
    <source>
        <dbReference type="EMBL" id="GAT43212.1"/>
    </source>
</evidence>
<reference evidence="1" key="1">
    <citation type="submission" date="2014-09" db="EMBL/GenBank/DDBJ databases">
        <title>Genome sequence of the luminous mushroom Mycena chlorophos for searching fungal bioluminescence genes.</title>
        <authorList>
            <person name="Tanaka Y."/>
            <person name="Kasuga D."/>
            <person name="Oba Y."/>
            <person name="Hase S."/>
            <person name="Sato K."/>
            <person name="Oba Y."/>
            <person name="Sakakibara Y."/>
        </authorList>
    </citation>
    <scope>NUCLEOTIDE SEQUENCE</scope>
</reference>
<evidence type="ECO:0000313" key="2">
    <source>
        <dbReference type="Proteomes" id="UP000815677"/>
    </source>
</evidence>